<evidence type="ECO:0000256" key="1">
    <source>
        <dbReference type="PROSITE-ProRule" id="PRU00339"/>
    </source>
</evidence>
<accession>A0A101UZP3</accession>
<dbReference type="PANTHER" id="PTHR19959:SF119">
    <property type="entry name" value="FUNGAL LIPASE-LIKE DOMAIN-CONTAINING PROTEIN"/>
    <property type="match status" value="1"/>
</dbReference>
<dbReference type="InterPro" id="IPR019734">
    <property type="entry name" value="TPR_rpt"/>
</dbReference>
<dbReference type="SUPFAM" id="SSF48452">
    <property type="entry name" value="TPR-like"/>
    <property type="match status" value="3"/>
</dbReference>
<feature type="compositionally biased region" description="Pro residues" evidence="2">
    <location>
        <begin position="992"/>
        <end position="1002"/>
    </location>
</feature>
<dbReference type="InterPro" id="IPR024983">
    <property type="entry name" value="CHAT_dom"/>
</dbReference>
<dbReference type="Proteomes" id="UP000053260">
    <property type="component" value="Unassembled WGS sequence"/>
</dbReference>
<evidence type="ECO:0000313" key="5">
    <source>
        <dbReference type="Proteomes" id="UP000053260"/>
    </source>
</evidence>
<comment type="caution">
    <text evidence="4">The sequence shown here is derived from an EMBL/GenBank/DDBJ whole genome shotgun (WGS) entry which is preliminary data.</text>
</comment>
<feature type="domain" description="CHAT" evidence="3">
    <location>
        <begin position="1344"/>
        <end position="1621"/>
    </location>
</feature>
<name>A0A101UZP3_9ACTN</name>
<feature type="region of interest" description="Disordered" evidence="2">
    <location>
        <begin position="1205"/>
        <end position="1235"/>
    </location>
</feature>
<keyword evidence="1" id="KW-0802">TPR repeat</keyword>
<dbReference type="EMBL" id="LMXB01000048">
    <property type="protein sequence ID" value="KUO19798.1"/>
    <property type="molecule type" value="Genomic_DNA"/>
</dbReference>
<gene>
    <name evidence="4" type="ORF">AQJ91_18540</name>
</gene>
<reference evidence="4 5" key="1">
    <citation type="submission" date="2015-10" db="EMBL/GenBank/DDBJ databases">
        <title>Draft genome sequence of Streptomyces sp. RV15, isolated from a marine sponge.</title>
        <authorList>
            <person name="Ruckert C."/>
            <person name="Abdelmohsen U.R."/>
            <person name="Winkler A."/>
            <person name="Hentschel U."/>
            <person name="Kalinowski J."/>
            <person name="Kampfer P."/>
            <person name="Glaeser S."/>
        </authorList>
    </citation>
    <scope>NUCLEOTIDE SEQUENCE [LARGE SCALE GENOMIC DNA]</scope>
    <source>
        <strain evidence="4 5">RV15</strain>
    </source>
</reference>
<dbReference type="SMART" id="SM00028">
    <property type="entry name" value="TPR"/>
    <property type="match status" value="4"/>
</dbReference>
<keyword evidence="5" id="KW-1185">Reference proteome</keyword>
<dbReference type="RefSeq" id="WP_067022467.1">
    <property type="nucleotide sequence ID" value="NZ_KQ949084.1"/>
</dbReference>
<protein>
    <recommendedName>
        <fullName evidence="3">CHAT domain-containing protein</fullName>
    </recommendedName>
</protein>
<evidence type="ECO:0000256" key="2">
    <source>
        <dbReference type="SAM" id="MobiDB-lite"/>
    </source>
</evidence>
<sequence length="1622" mass="173303">MRDDSGWARVELLARQLGERVDDVWSRGVQESVLDPAAVAEADELRAVVLRTPDGTPDGPLYVLDRSAVTLVAALHYARALILGPDTAEGGPEAQLTLTLYALVGRFTPDEVPEELRESAATLDMPAAEDLETAAARALELFARWQTAGDEDALEEALAQWRELEAVLPEFWPGRAMMLSNLCSGLRYRYMVRGAEADLEESVARGREAVRLATDDDPSRGMYLANLSGSLSVRYGLRQEPADLDLAIDTGREAVRAAPEPQALYHSNAGAALLMRFQRNAALADLDEAIETFRQAVEHAAPEDPQRPMYLSNLGRALERRYERFGEEADLDAAVTAARRAVADSPPDHPARHGHLSGLSNILRSQAERSGAAADLDEAVDTARLALAAAPDTSPDRPVATEALSQALRVRFQHARQRPDIDEAVALLQDTATDDHSVPPQHFYNLSRALLARFDATDDIPDLDAAITAGRRGTEATQPDNPELGMSLSLLGEALSARSVRTGSQDDTDEAVDVLRRAADHLSDLGFQPAARAKCLSELGKACIRRFRTTLSPADLDEAITAFQQAIEADPDHPQRTIDESHLGGALMQRHARTADPDDLAEALIQHRRAADRLTDETDPHAGQILFNLGRALQAAYQQNDDLTLLDEAVRHLETALRTRHRSTAHHAKLLSDLGAALRVRAERLGDRTDLDRAVDLSEQAIDALPTEHPRRAVYLTNLCTALIARHTAYGAQQDLTDAVRAGRESVESTTTTDVAHRIVHLANLGIALRRRYEASGALADLDEAIESLRTAVAALPDGHVDGPGHRGSLTLALLARYDRTRTAADLDDAIDAARAAAGVPDDHPHRPACLSNLGLALRRRHERDGRRSDADEAVVRLRDAVRLCPEGHPARPLYLTNLATALLTRTDTDTDAATEAAHVARAALRTIPEDHPQRAACLTTLGAALLGRVAGVEGSGHEGEGEGRPGASTSARGPAPAPAPAPETETETETVPPPSPAPDPFPASTSTPTLILTSGSLLPIQDGSKAGARDRTDAGPRARTGNGADASTRHRTGTDTSATATDNGTEADLRTACEVLRQATTIATAPASVRFNAARGWTAAATALGDWNEALDAYRAAVAELPLPAWHGLDRRDRLDALGKVPGLANDAAAAALNAGHPQEALRLLEQGRGVLLAQSLNTRDDMTDLRERAPRLADRIREIRALLETPAPDPAPASAGTTDPARLSRAQRTAAEQHRELAREMDELIARARELPGLEDFLRLPSPDRLQATAANGPVIVVNTSTLRCDALIVTGTGLRTVPLPGLHLDGDGGLIERTGALLDALSALGGSPAGAWRAQRVLIRTLAWLWDTVAAPVLAALDPAPPGSHLWWCPTGLLALLPLHAAGHYTPTAADETRSLPDRHVCSYTPTLRALTTTTGSTPPPTRLLAVDQSTTPGLPPLPHATEEIRLLTNRVPAPTLLTAPEATRQALLSALPTHTHLHFSGHGTQGASTSAGGALHLHDHDEAGPVTVADISRLRLTAAHLAYLSACETARGAIVLADEAIHLAGALQLAGFAHAVAAQWAVDDVGALRVADAFYTALWDTEGNEALPPAQALHAAVRHLRDHNPDPLWWAAYVHTGP</sequence>
<proteinExistence type="predicted"/>
<dbReference type="Pfam" id="PF13374">
    <property type="entry name" value="TPR_10"/>
    <property type="match status" value="1"/>
</dbReference>
<dbReference type="PROSITE" id="PS50005">
    <property type="entry name" value="TPR"/>
    <property type="match status" value="1"/>
</dbReference>
<feature type="repeat" description="TPR" evidence="1">
    <location>
        <begin position="540"/>
        <end position="573"/>
    </location>
</feature>
<dbReference type="Pfam" id="PF12770">
    <property type="entry name" value="CHAT"/>
    <property type="match status" value="1"/>
</dbReference>
<dbReference type="PANTHER" id="PTHR19959">
    <property type="entry name" value="KINESIN LIGHT CHAIN"/>
    <property type="match status" value="1"/>
</dbReference>
<feature type="region of interest" description="Disordered" evidence="2">
    <location>
        <begin position="953"/>
        <end position="1066"/>
    </location>
</feature>
<feature type="compositionally biased region" description="Polar residues" evidence="2">
    <location>
        <begin position="1055"/>
        <end position="1065"/>
    </location>
</feature>
<evidence type="ECO:0000259" key="3">
    <source>
        <dbReference type="Pfam" id="PF12770"/>
    </source>
</evidence>
<dbReference type="OrthoDB" id="3206999at2"/>
<dbReference type="InterPro" id="IPR011990">
    <property type="entry name" value="TPR-like_helical_dom_sf"/>
</dbReference>
<evidence type="ECO:0000313" key="4">
    <source>
        <dbReference type="EMBL" id="KUO19798.1"/>
    </source>
</evidence>
<dbReference type="STRING" id="909626.AQJ91_18540"/>
<organism evidence="4 5">
    <name type="scientific">Streptomyces dysideae</name>
    <dbReference type="NCBI Taxonomy" id="909626"/>
    <lineage>
        <taxon>Bacteria</taxon>
        <taxon>Bacillati</taxon>
        <taxon>Actinomycetota</taxon>
        <taxon>Actinomycetes</taxon>
        <taxon>Kitasatosporales</taxon>
        <taxon>Streptomycetaceae</taxon>
        <taxon>Streptomyces</taxon>
    </lineage>
</organism>
<feature type="compositionally biased region" description="Low complexity" evidence="2">
    <location>
        <begin position="966"/>
        <end position="975"/>
    </location>
</feature>
<feature type="compositionally biased region" description="Basic and acidic residues" evidence="2">
    <location>
        <begin position="1028"/>
        <end position="1037"/>
    </location>
</feature>
<dbReference type="Gene3D" id="1.25.40.10">
    <property type="entry name" value="Tetratricopeptide repeat domain"/>
    <property type="match status" value="5"/>
</dbReference>